<dbReference type="InterPro" id="IPR001796">
    <property type="entry name" value="DHFR_dom"/>
</dbReference>
<dbReference type="Gene3D" id="3.40.430.10">
    <property type="entry name" value="Dihydrofolate Reductase, subunit A"/>
    <property type="match status" value="1"/>
</dbReference>
<keyword evidence="5 7" id="KW-0521">NADP</keyword>
<evidence type="ECO:0000256" key="5">
    <source>
        <dbReference type="ARBA" id="ARBA00022857"/>
    </source>
</evidence>
<keyword evidence="11" id="KW-1185">Reference proteome</keyword>
<dbReference type="RefSeq" id="WP_208240447.1">
    <property type="nucleotide sequence ID" value="NZ_BAAAQU010000002.1"/>
</dbReference>
<dbReference type="GO" id="GO:0006730">
    <property type="term" value="P:one-carbon metabolic process"/>
    <property type="evidence" value="ECO:0007669"/>
    <property type="project" value="UniProtKB-KW"/>
</dbReference>
<dbReference type="EMBL" id="JAGFBF010000005">
    <property type="protein sequence ID" value="MBO2990480.1"/>
    <property type="molecule type" value="Genomic_DNA"/>
</dbReference>
<accession>A0A939TV66</accession>
<dbReference type="InterPro" id="IPR024072">
    <property type="entry name" value="DHFR-like_dom_sf"/>
</dbReference>
<comment type="caution">
    <text evidence="10">The sequence shown here is derived from an EMBL/GenBank/DDBJ whole genome shotgun (WGS) entry which is preliminary data.</text>
</comment>
<dbReference type="GO" id="GO:0005829">
    <property type="term" value="C:cytosol"/>
    <property type="evidence" value="ECO:0007669"/>
    <property type="project" value="TreeGrafter"/>
</dbReference>
<dbReference type="AlphaFoldDB" id="A0A939TV66"/>
<dbReference type="PANTHER" id="PTHR48069">
    <property type="entry name" value="DIHYDROFOLATE REDUCTASE"/>
    <property type="match status" value="1"/>
</dbReference>
<reference evidence="10" key="1">
    <citation type="submission" date="2021-03" db="EMBL/GenBank/DDBJ databases">
        <title>Leucobacter chromiisoli sp. nov., isolated from chromium-containing soil of chemical plant.</title>
        <authorList>
            <person name="Xu Z."/>
        </authorList>
    </citation>
    <scope>NUCLEOTIDE SEQUENCE</scope>
    <source>
        <strain evidence="10">K 70/01</strain>
    </source>
</reference>
<dbReference type="EC" id="1.5.1.3" evidence="3 7"/>
<dbReference type="GO" id="GO:0046452">
    <property type="term" value="P:dihydrofolate metabolic process"/>
    <property type="evidence" value="ECO:0007669"/>
    <property type="project" value="TreeGrafter"/>
</dbReference>
<comment type="pathway">
    <text evidence="1 7">Cofactor biosynthesis; tetrahydrofolate biosynthesis; 5,6,7,8-tetrahydrofolate from 7,8-dihydrofolate: step 1/1.</text>
</comment>
<dbReference type="Pfam" id="PF00186">
    <property type="entry name" value="DHFR_1"/>
    <property type="match status" value="1"/>
</dbReference>
<evidence type="ECO:0000256" key="3">
    <source>
        <dbReference type="ARBA" id="ARBA00012856"/>
    </source>
</evidence>
<name>A0A939TV66_9MICO</name>
<dbReference type="InterPro" id="IPR012259">
    <property type="entry name" value="DHFR"/>
</dbReference>
<evidence type="ECO:0000313" key="10">
    <source>
        <dbReference type="EMBL" id="MBO2990480.1"/>
    </source>
</evidence>
<dbReference type="GO" id="GO:0050661">
    <property type="term" value="F:NADP binding"/>
    <property type="evidence" value="ECO:0007669"/>
    <property type="project" value="InterPro"/>
</dbReference>
<dbReference type="PANTHER" id="PTHR48069:SF3">
    <property type="entry name" value="DIHYDROFOLATE REDUCTASE"/>
    <property type="match status" value="1"/>
</dbReference>
<dbReference type="PRINTS" id="PR00070">
    <property type="entry name" value="DHFR"/>
</dbReference>
<comment type="similarity">
    <text evidence="2 7 8">Belongs to the dihydrofolate reductase family.</text>
</comment>
<protein>
    <recommendedName>
        <fullName evidence="3 7">Dihydrofolate reductase</fullName>
        <ecNumber evidence="3 7">1.5.1.3</ecNumber>
    </recommendedName>
</protein>
<dbReference type="PROSITE" id="PS51330">
    <property type="entry name" value="DHFR_2"/>
    <property type="match status" value="1"/>
</dbReference>
<dbReference type="GO" id="GO:0046655">
    <property type="term" value="P:folic acid metabolic process"/>
    <property type="evidence" value="ECO:0007669"/>
    <property type="project" value="TreeGrafter"/>
</dbReference>
<evidence type="ECO:0000256" key="8">
    <source>
        <dbReference type="RuleBase" id="RU004474"/>
    </source>
</evidence>
<gene>
    <name evidence="10" type="ORF">J4H85_10800</name>
</gene>
<evidence type="ECO:0000259" key="9">
    <source>
        <dbReference type="PROSITE" id="PS51330"/>
    </source>
</evidence>
<keyword evidence="6 7" id="KW-0560">Oxidoreductase</keyword>
<evidence type="ECO:0000256" key="4">
    <source>
        <dbReference type="ARBA" id="ARBA00022563"/>
    </source>
</evidence>
<dbReference type="SUPFAM" id="SSF53597">
    <property type="entry name" value="Dihydrofolate reductase-like"/>
    <property type="match status" value="1"/>
</dbReference>
<dbReference type="PROSITE" id="PS00075">
    <property type="entry name" value="DHFR_1"/>
    <property type="match status" value="1"/>
</dbReference>
<feature type="domain" description="DHFR" evidence="9">
    <location>
        <begin position="1"/>
        <end position="186"/>
    </location>
</feature>
<dbReference type="InterPro" id="IPR017925">
    <property type="entry name" value="DHFR_CS"/>
</dbReference>
<evidence type="ECO:0000256" key="1">
    <source>
        <dbReference type="ARBA" id="ARBA00004903"/>
    </source>
</evidence>
<dbReference type="Proteomes" id="UP000668403">
    <property type="component" value="Unassembled WGS sequence"/>
</dbReference>
<dbReference type="PIRSF" id="PIRSF000194">
    <property type="entry name" value="DHFR"/>
    <property type="match status" value="1"/>
</dbReference>
<dbReference type="GO" id="GO:0046654">
    <property type="term" value="P:tetrahydrofolate biosynthetic process"/>
    <property type="evidence" value="ECO:0007669"/>
    <property type="project" value="InterPro"/>
</dbReference>
<dbReference type="CDD" id="cd00209">
    <property type="entry name" value="DHFR"/>
    <property type="match status" value="1"/>
</dbReference>
<evidence type="ECO:0000313" key="11">
    <source>
        <dbReference type="Proteomes" id="UP000668403"/>
    </source>
</evidence>
<evidence type="ECO:0000256" key="2">
    <source>
        <dbReference type="ARBA" id="ARBA00009539"/>
    </source>
</evidence>
<sequence>MIWAEARGGAIGRGGEMPWHLPEDLAHFKEQTWGAPVIMGRRTWESLPERFRPLPGRENVVVTSDDHYDARGAVRVASLEAALDRTRGTVQAERAEHLEQLAAADGAACQSPGEWPEVGVWIIGGGTLYRAALDLATDVVITRIDLDVPDADTYAPEIGADWECTRSDGPHTSRTGLDYRFEWYRRRSENRDD</sequence>
<proteinExistence type="inferred from homology"/>
<comment type="catalytic activity">
    <reaction evidence="7">
        <text>(6S)-5,6,7,8-tetrahydrofolate + NADP(+) = 7,8-dihydrofolate + NADPH + H(+)</text>
        <dbReference type="Rhea" id="RHEA:15009"/>
        <dbReference type="ChEBI" id="CHEBI:15378"/>
        <dbReference type="ChEBI" id="CHEBI:57451"/>
        <dbReference type="ChEBI" id="CHEBI:57453"/>
        <dbReference type="ChEBI" id="CHEBI:57783"/>
        <dbReference type="ChEBI" id="CHEBI:58349"/>
        <dbReference type="EC" id="1.5.1.3"/>
    </reaction>
</comment>
<dbReference type="GO" id="GO:0004146">
    <property type="term" value="F:dihydrofolate reductase activity"/>
    <property type="evidence" value="ECO:0007669"/>
    <property type="project" value="UniProtKB-EC"/>
</dbReference>
<keyword evidence="4 7" id="KW-0554">One-carbon metabolism</keyword>
<comment type="function">
    <text evidence="7">Key enzyme in folate metabolism. Catalyzes an essential reaction for de novo glycine and purine synthesis, and for DNA precursor synthesis.</text>
</comment>
<evidence type="ECO:0000256" key="7">
    <source>
        <dbReference type="PIRNR" id="PIRNR000194"/>
    </source>
</evidence>
<organism evidence="10 11">
    <name type="scientific">Leucobacter tardus</name>
    <dbReference type="NCBI Taxonomy" id="501483"/>
    <lineage>
        <taxon>Bacteria</taxon>
        <taxon>Bacillati</taxon>
        <taxon>Actinomycetota</taxon>
        <taxon>Actinomycetes</taxon>
        <taxon>Micrococcales</taxon>
        <taxon>Microbacteriaceae</taxon>
        <taxon>Leucobacter</taxon>
    </lineage>
</organism>
<evidence type="ECO:0000256" key="6">
    <source>
        <dbReference type="ARBA" id="ARBA00023002"/>
    </source>
</evidence>